<dbReference type="InterPro" id="IPR050169">
    <property type="entry name" value="Krueppel_C2H2_ZnF"/>
</dbReference>
<dbReference type="PANTHER" id="PTHR23232">
    <property type="entry name" value="KRAB DOMAIN C2H2 ZINC FINGER"/>
    <property type="match status" value="1"/>
</dbReference>
<dbReference type="Proteomes" id="UP000694390">
    <property type="component" value="Chromosome 2"/>
</dbReference>
<feature type="compositionally biased region" description="Pro residues" evidence="1">
    <location>
        <begin position="94"/>
        <end position="117"/>
    </location>
</feature>
<dbReference type="SMART" id="SM00349">
    <property type="entry name" value="KRAB"/>
    <property type="match status" value="1"/>
</dbReference>
<dbReference type="AlphaFoldDB" id="A0A8C4VME0"/>
<reference evidence="3" key="3">
    <citation type="submission" date="2025-09" db="UniProtKB">
        <authorList>
            <consortium name="Ensembl"/>
        </authorList>
    </citation>
    <scope>IDENTIFICATION</scope>
</reference>
<feature type="compositionally biased region" description="Basic and acidic residues" evidence="1">
    <location>
        <begin position="67"/>
        <end position="82"/>
    </location>
</feature>
<evidence type="ECO:0000256" key="1">
    <source>
        <dbReference type="SAM" id="MobiDB-lite"/>
    </source>
</evidence>
<dbReference type="CDD" id="cd07765">
    <property type="entry name" value="KRAB_A-box"/>
    <property type="match status" value="1"/>
</dbReference>
<name>A0A8C4VME0_9SAUR</name>
<keyword evidence="4" id="KW-1185">Reference proteome</keyword>
<dbReference type="Pfam" id="PF01352">
    <property type="entry name" value="KRAB"/>
    <property type="match status" value="1"/>
</dbReference>
<feature type="region of interest" description="Disordered" evidence="1">
    <location>
        <begin position="55"/>
        <end position="143"/>
    </location>
</feature>
<dbReference type="PANTHER" id="PTHR23232:SF118">
    <property type="entry name" value="ZINC FINGER PROTEIN 746"/>
    <property type="match status" value="1"/>
</dbReference>
<evidence type="ECO:0000259" key="2">
    <source>
        <dbReference type="PROSITE" id="PS50805"/>
    </source>
</evidence>
<feature type="domain" description="KRAB" evidence="2">
    <location>
        <begin position="11"/>
        <end position="80"/>
    </location>
</feature>
<dbReference type="InterPro" id="IPR036051">
    <property type="entry name" value="KRAB_dom_sf"/>
</dbReference>
<evidence type="ECO:0000313" key="3">
    <source>
        <dbReference type="Ensembl" id="ENSGEVP00005003067.1"/>
    </source>
</evidence>
<dbReference type="Ensembl" id="ENSGEVT00005003209.1">
    <property type="protein sequence ID" value="ENSGEVP00005003067.1"/>
    <property type="gene ID" value="ENSGEVG00005002249.1"/>
</dbReference>
<sequence>SAEKSCLCVPVTFDDVSVYFNEKEWEKLDEWQKELYKNVMKGNYESLISLGKDQFSPVSRIEQGEEPCIRDQQDSERVENPRTHSPRGARTPLCPRPSPHSTPSPRPCPTLPFPFHPLPHSTFSCPCSSRFPPAHRAGGRGRS</sequence>
<organism evidence="3 4">
    <name type="scientific">Gopherus evgoodei</name>
    <name type="common">Goodes thornscrub tortoise</name>
    <dbReference type="NCBI Taxonomy" id="1825980"/>
    <lineage>
        <taxon>Eukaryota</taxon>
        <taxon>Metazoa</taxon>
        <taxon>Chordata</taxon>
        <taxon>Craniata</taxon>
        <taxon>Vertebrata</taxon>
        <taxon>Euteleostomi</taxon>
        <taxon>Archelosauria</taxon>
        <taxon>Testudinata</taxon>
        <taxon>Testudines</taxon>
        <taxon>Cryptodira</taxon>
        <taxon>Durocryptodira</taxon>
        <taxon>Testudinoidea</taxon>
        <taxon>Testudinidae</taxon>
        <taxon>Gopherus</taxon>
    </lineage>
</organism>
<dbReference type="Gene3D" id="6.10.140.140">
    <property type="match status" value="1"/>
</dbReference>
<evidence type="ECO:0000313" key="4">
    <source>
        <dbReference type="Proteomes" id="UP000694390"/>
    </source>
</evidence>
<dbReference type="SUPFAM" id="SSF109640">
    <property type="entry name" value="KRAB domain (Kruppel-associated box)"/>
    <property type="match status" value="1"/>
</dbReference>
<reference evidence="3" key="2">
    <citation type="submission" date="2025-08" db="UniProtKB">
        <authorList>
            <consortium name="Ensembl"/>
        </authorList>
    </citation>
    <scope>IDENTIFICATION</scope>
</reference>
<reference evidence="3" key="1">
    <citation type="submission" date="2019-06" db="EMBL/GenBank/DDBJ databases">
        <title>G10K-VGP Goodes thornscrub tortoise genome, primary haplotype.</title>
        <authorList>
            <person name="Murphy B."/>
            <person name="Edwards T."/>
            <person name="Rhie A."/>
            <person name="Koren S."/>
            <person name="Phillippy A."/>
            <person name="Fedrigo O."/>
            <person name="Haase B."/>
            <person name="Mountcastle J."/>
            <person name="Lewin H."/>
            <person name="Damas J."/>
            <person name="Howe K."/>
            <person name="Formenti G."/>
            <person name="Myers G."/>
            <person name="Durbin R."/>
            <person name="Jarvis E.D."/>
        </authorList>
    </citation>
    <scope>NUCLEOTIDE SEQUENCE [LARGE SCALE GENOMIC DNA]</scope>
</reference>
<dbReference type="GO" id="GO:0006355">
    <property type="term" value="P:regulation of DNA-templated transcription"/>
    <property type="evidence" value="ECO:0007669"/>
    <property type="project" value="InterPro"/>
</dbReference>
<proteinExistence type="predicted"/>
<dbReference type="InterPro" id="IPR001909">
    <property type="entry name" value="KRAB"/>
</dbReference>
<dbReference type="GeneTree" id="ENSGT00950000182890"/>
<accession>A0A8C4VME0</accession>
<protein>
    <recommendedName>
        <fullName evidence="2">KRAB domain-containing protein</fullName>
    </recommendedName>
</protein>
<dbReference type="PROSITE" id="PS50805">
    <property type="entry name" value="KRAB"/>
    <property type="match status" value="1"/>
</dbReference>